<evidence type="ECO:0000259" key="13">
    <source>
        <dbReference type="Pfam" id="PF00999"/>
    </source>
</evidence>
<dbReference type="GO" id="GO:1902600">
    <property type="term" value="P:proton transmembrane transport"/>
    <property type="evidence" value="ECO:0007669"/>
    <property type="project" value="InterPro"/>
</dbReference>
<keyword evidence="6 12" id="KW-1133">Transmembrane helix</keyword>
<evidence type="ECO:0000256" key="12">
    <source>
        <dbReference type="SAM" id="Phobius"/>
    </source>
</evidence>
<dbReference type="Pfam" id="PF00999">
    <property type="entry name" value="Na_H_Exchanger"/>
    <property type="match status" value="1"/>
</dbReference>
<evidence type="ECO:0000256" key="1">
    <source>
        <dbReference type="ARBA" id="ARBA00004141"/>
    </source>
</evidence>
<keyword evidence="5 12" id="KW-0812">Transmembrane</keyword>
<sequence length="458" mass="47387">MVVAAPPIAPMNAHEALVLLLQISLLLSLAVVLGQLARRLGMPAVVGELSAGVLLGPSLLAHVAPGLSGWLFPSTPGQMHLLDAVGYFGVLLLVGVTGMSIDTKLLRRRSLAVAQVSAGGLLVPLALGVAVGFMLPASLIAEGADRAVFAWFIGVAMCVSAIPVIAKTLLDMRLLHRNVGQLIISAAAVDDVAGWLLMSMVSAMATTGIRGREATVAVGCLAGVLLFAWLIGRPVVGMMLRLPSRSADPGVVVAVAVLIVMLSAAGTQALGMEGVLGAFFAGILIGSSRWVDRERLAPLRTFVLSVLAPLFFATAGLRMDLTALGDPVVLGAASLMLVVAVAGKLAGGYVGARAGRLGHWDALALGAGLNARGVIQMIIAMVGLRLGVLTMEMYTIIVLVAVGTSLMAPPMLRYAVRRGETLSPEETEREKALDIGPAPDQPVGRWRHETSSPHAAPP</sequence>
<evidence type="ECO:0000256" key="2">
    <source>
        <dbReference type="ARBA" id="ARBA00005551"/>
    </source>
</evidence>
<keyword evidence="10" id="KW-0739">Sodium transport</keyword>
<keyword evidence="9 12" id="KW-0472">Membrane</keyword>
<feature type="transmembrane region" description="Helical" evidence="12">
    <location>
        <begin position="214"/>
        <end position="231"/>
    </location>
</feature>
<evidence type="ECO:0000313" key="14">
    <source>
        <dbReference type="EMBL" id="KAB2344535.1"/>
    </source>
</evidence>
<comment type="caution">
    <text evidence="14">The sequence shown here is derived from an EMBL/GenBank/DDBJ whole genome shotgun (WGS) entry which is preliminary data.</text>
</comment>
<gene>
    <name evidence="14" type="ORF">F8566_31720</name>
</gene>
<feature type="transmembrane region" description="Helical" evidence="12">
    <location>
        <begin position="16"/>
        <end position="37"/>
    </location>
</feature>
<dbReference type="OrthoDB" id="9793589at2"/>
<organism evidence="14 15">
    <name type="scientific">Actinomadura rudentiformis</name>
    <dbReference type="NCBI Taxonomy" id="359158"/>
    <lineage>
        <taxon>Bacteria</taxon>
        <taxon>Bacillati</taxon>
        <taxon>Actinomycetota</taxon>
        <taxon>Actinomycetes</taxon>
        <taxon>Streptosporangiales</taxon>
        <taxon>Thermomonosporaceae</taxon>
        <taxon>Actinomadura</taxon>
    </lineage>
</organism>
<accession>A0A6H9YPC4</accession>
<feature type="transmembrane region" description="Helical" evidence="12">
    <location>
        <begin position="147"/>
        <end position="170"/>
    </location>
</feature>
<dbReference type="InterPro" id="IPR038770">
    <property type="entry name" value="Na+/solute_symporter_sf"/>
</dbReference>
<evidence type="ECO:0000313" key="15">
    <source>
        <dbReference type="Proteomes" id="UP000468735"/>
    </source>
</evidence>
<feature type="transmembrane region" description="Helical" evidence="12">
    <location>
        <begin position="84"/>
        <end position="101"/>
    </location>
</feature>
<dbReference type="GO" id="GO:0016020">
    <property type="term" value="C:membrane"/>
    <property type="evidence" value="ECO:0007669"/>
    <property type="project" value="UniProtKB-SubCell"/>
</dbReference>
<dbReference type="EMBL" id="WBMT01000016">
    <property type="protein sequence ID" value="KAB2344535.1"/>
    <property type="molecule type" value="Genomic_DNA"/>
</dbReference>
<evidence type="ECO:0000256" key="5">
    <source>
        <dbReference type="ARBA" id="ARBA00022692"/>
    </source>
</evidence>
<feature type="domain" description="Cation/H+ exchanger transmembrane" evidence="13">
    <location>
        <begin position="29"/>
        <end position="413"/>
    </location>
</feature>
<dbReference type="Proteomes" id="UP000468735">
    <property type="component" value="Unassembled WGS sequence"/>
</dbReference>
<feature type="transmembrane region" description="Helical" evidence="12">
    <location>
        <begin position="329"/>
        <end position="350"/>
    </location>
</feature>
<evidence type="ECO:0000256" key="10">
    <source>
        <dbReference type="ARBA" id="ARBA00023201"/>
    </source>
</evidence>
<protein>
    <submittedName>
        <fullName evidence="14">Cation:proton antiporter</fullName>
    </submittedName>
</protein>
<evidence type="ECO:0000256" key="3">
    <source>
        <dbReference type="ARBA" id="ARBA00022448"/>
    </source>
</evidence>
<reference evidence="14 15" key="1">
    <citation type="submission" date="2019-09" db="EMBL/GenBank/DDBJ databases">
        <title>Actinomadura physcomitrii sp. nov., a novel actinomycete isolated from moss [Physcomitrium sphaericum (Ludw) Fuernr].</title>
        <authorList>
            <person name="Zhuang X."/>
            <person name="Liu C."/>
        </authorList>
    </citation>
    <scope>NUCLEOTIDE SEQUENCE [LARGE SCALE GENOMIC DNA]</scope>
    <source>
        <strain evidence="14 15">HMC1</strain>
    </source>
</reference>
<dbReference type="GO" id="GO:0015297">
    <property type="term" value="F:antiporter activity"/>
    <property type="evidence" value="ECO:0007669"/>
    <property type="project" value="UniProtKB-KW"/>
</dbReference>
<dbReference type="AlphaFoldDB" id="A0A6H9YPC4"/>
<keyword evidence="8" id="KW-0406">Ion transport</keyword>
<keyword evidence="3" id="KW-0813">Transport</keyword>
<dbReference type="PANTHER" id="PTHR43562:SF3">
    <property type="entry name" value="SODIUM ION_PROTON EXCHANGER (EUROFUNG)"/>
    <property type="match status" value="1"/>
</dbReference>
<feature type="transmembrane region" description="Helical" evidence="12">
    <location>
        <begin position="251"/>
        <end position="269"/>
    </location>
</feature>
<evidence type="ECO:0000256" key="9">
    <source>
        <dbReference type="ARBA" id="ARBA00023136"/>
    </source>
</evidence>
<feature type="transmembrane region" description="Helical" evidence="12">
    <location>
        <begin position="113"/>
        <end position="135"/>
    </location>
</feature>
<dbReference type="InterPro" id="IPR006153">
    <property type="entry name" value="Cation/H_exchanger_TM"/>
</dbReference>
<keyword evidence="7" id="KW-0915">Sodium</keyword>
<feature type="transmembrane region" description="Helical" evidence="12">
    <location>
        <begin position="362"/>
        <end position="387"/>
    </location>
</feature>
<evidence type="ECO:0000256" key="4">
    <source>
        <dbReference type="ARBA" id="ARBA00022449"/>
    </source>
</evidence>
<name>A0A6H9YPC4_9ACTN</name>
<comment type="similarity">
    <text evidence="2">Belongs to the monovalent cation:proton antiporter 2 (CPA2) transporter (TC 2.A.37) family.</text>
</comment>
<evidence type="ECO:0000256" key="7">
    <source>
        <dbReference type="ARBA" id="ARBA00023053"/>
    </source>
</evidence>
<proteinExistence type="inferred from homology"/>
<dbReference type="GO" id="GO:0006814">
    <property type="term" value="P:sodium ion transport"/>
    <property type="evidence" value="ECO:0007669"/>
    <property type="project" value="UniProtKB-KW"/>
</dbReference>
<feature type="region of interest" description="Disordered" evidence="11">
    <location>
        <begin position="421"/>
        <end position="458"/>
    </location>
</feature>
<keyword evidence="15" id="KW-1185">Reference proteome</keyword>
<dbReference type="Gene3D" id="1.20.1530.20">
    <property type="match status" value="1"/>
</dbReference>
<feature type="transmembrane region" description="Helical" evidence="12">
    <location>
        <begin position="393"/>
        <end position="412"/>
    </location>
</feature>
<comment type="subcellular location">
    <subcellularLocation>
        <location evidence="1">Membrane</location>
        <topology evidence="1">Multi-pass membrane protein</topology>
    </subcellularLocation>
</comment>
<keyword evidence="4" id="KW-0050">Antiport</keyword>
<evidence type="ECO:0000256" key="11">
    <source>
        <dbReference type="SAM" id="MobiDB-lite"/>
    </source>
</evidence>
<evidence type="ECO:0000256" key="6">
    <source>
        <dbReference type="ARBA" id="ARBA00022989"/>
    </source>
</evidence>
<feature type="transmembrane region" description="Helical" evidence="12">
    <location>
        <begin position="49"/>
        <end position="72"/>
    </location>
</feature>
<dbReference type="PANTHER" id="PTHR43562">
    <property type="entry name" value="NAPA-TYPE SODIUM/HYDROGEN ANTIPORTER"/>
    <property type="match status" value="1"/>
</dbReference>
<evidence type="ECO:0000256" key="8">
    <source>
        <dbReference type="ARBA" id="ARBA00023065"/>
    </source>
</evidence>
<feature type="transmembrane region" description="Helical" evidence="12">
    <location>
        <begin position="275"/>
        <end position="292"/>
    </location>
</feature>
<feature type="transmembrane region" description="Helical" evidence="12">
    <location>
        <begin position="182"/>
        <end position="202"/>
    </location>
</feature>
<feature type="transmembrane region" description="Helical" evidence="12">
    <location>
        <begin position="299"/>
        <end position="317"/>
    </location>
</feature>